<dbReference type="OrthoDB" id="10254304at2759"/>
<dbReference type="GO" id="GO:0140664">
    <property type="term" value="F:ATP-dependent DNA damage sensor activity"/>
    <property type="evidence" value="ECO:0007669"/>
    <property type="project" value="InterPro"/>
</dbReference>
<comment type="caution">
    <text evidence="2">The sequence shown here is derived from an EMBL/GenBank/DDBJ whole genome shotgun (WGS) entry which is preliminary data.</text>
</comment>
<comment type="similarity">
    <text evidence="1">Belongs to the DNA mismatch repair MutL/HexB family.</text>
</comment>
<proteinExistence type="inferred from homology"/>
<evidence type="ECO:0000313" key="2">
    <source>
        <dbReference type="EMBL" id="MPC76438.1"/>
    </source>
</evidence>
<dbReference type="AlphaFoldDB" id="A0A5B7I6F9"/>
<dbReference type="SUPFAM" id="SSF55874">
    <property type="entry name" value="ATPase domain of HSP90 chaperone/DNA topoisomerase II/histidine kinase"/>
    <property type="match status" value="1"/>
</dbReference>
<dbReference type="Gene3D" id="3.30.565.10">
    <property type="entry name" value="Histidine kinase-like ATPase, C-terminal domain"/>
    <property type="match status" value="1"/>
</dbReference>
<dbReference type="EMBL" id="VSRR010043353">
    <property type="protein sequence ID" value="MPC76438.1"/>
    <property type="molecule type" value="Genomic_DNA"/>
</dbReference>
<dbReference type="PANTHER" id="PTHR10073">
    <property type="entry name" value="DNA MISMATCH REPAIR PROTEIN MLH, PMS, MUTL"/>
    <property type="match status" value="1"/>
</dbReference>
<evidence type="ECO:0000313" key="3">
    <source>
        <dbReference type="Proteomes" id="UP000324222"/>
    </source>
</evidence>
<sequence length="97" mass="10339">MVVQELSQDTVRLIKSTQVITTPVSIVKELLENSIDAGAASVTIRLSDGLLLLCALRGIEAGSLNEEMVQVAILLMNKVVVAPVQSRGILVVQLCLV</sequence>
<dbReference type="GO" id="GO:0032389">
    <property type="term" value="C:MutLalpha complex"/>
    <property type="evidence" value="ECO:0007669"/>
    <property type="project" value="TreeGrafter"/>
</dbReference>
<evidence type="ECO:0000256" key="1">
    <source>
        <dbReference type="ARBA" id="ARBA00006082"/>
    </source>
</evidence>
<gene>
    <name evidence="2" type="primary">PMS1_1</name>
    <name evidence="2" type="ORF">E2C01_070848</name>
</gene>
<protein>
    <submittedName>
        <fullName evidence="2">PMS1 1</fullName>
    </submittedName>
</protein>
<dbReference type="InterPro" id="IPR038973">
    <property type="entry name" value="MutL/Mlh/Pms-like"/>
</dbReference>
<keyword evidence="3" id="KW-1185">Reference proteome</keyword>
<accession>A0A5B7I6F9</accession>
<dbReference type="GO" id="GO:0006298">
    <property type="term" value="P:mismatch repair"/>
    <property type="evidence" value="ECO:0007669"/>
    <property type="project" value="InterPro"/>
</dbReference>
<name>A0A5B7I6F9_PORTR</name>
<dbReference type="GO" id="GO:0016887">
    <property type="term" value="F:ATP hydrolysis activity"/>
    <property type="evidence" value="ECO:0007669"/>
    <property type="project" value="InterPro"/>
</dbReference>
<reference evidence="2 3" key="1">
    <citation type="submission" date="2019-05" db="EMBL/GenBank/DDBJ databases">
        <title>Another draft genome of Portunus trituberculatus and its Hox gene families provides insights of decapod evolution.</title>
        <authorList>
            <person name="Jeong J.-H."/>
            <person name="Song I."/>
            <person name="Kim S."/>
            <person name="Choi T."/>
            <person name="Kim D."/>
            <person name="Ryu S."/>
            <person name="Kim W."/>
        </authorList>
    </citation>
    <scope>NUCLEOTIDE SEQUENCE [LARGE SCALE GENOMIC DNA]</scope>
    <source>
        <tissue evidence="2">Muscle</tissue>
    </source>
</reference>
<dbReference type="InterPro" id="IPR036890">
    <property type="entry name" value="HATPase_C_sf"/>
</dbReference>
<dbReference type="Proteomes" id="UP000324222">
    <property type="component" value="Unassembled WGS sequence"/>
</dbReference>
<dbReference type="PANTHER" id="PTHR10073:SF52">
    <property type="entry name" value="MISMATCH REPAIR ENDONUCLEASE PMS2"/>
    <property type="match status" value="1"/>
</dbReference>
<organism evidence="2 3">
    <name type="scientific">Portunus trituberculatus</name>
    <name type="common">Swimming crab</name>
    <name type="synonym">Neptunus trituberculatus</name>
    <dbReference type="NCBI Taxonomy" id="210409"/>
    <lineage>
        <taxon>Eukaryota</taxon>
        <taxon>Metazoa</taxon>
        <taxon>Ecdysozoa</taxon>
        <taxon>Arthropoda</taxon>
        <taxon>Crustacea</taxon>
        <taxon>Multicrustacea</taxon>
        <taxon>Malacostraca</taxon>
        <taxon>Eumalacostraca</taxon>
        <taxon>Eucarida</taxon>
        <taxon>Decapoda</taxon>
        <taxon>Pleocyemata</taxon>
        <taxon>Brachyura</taxon>
        <taxon>Eubrachyura</taxon>
        <taxon>Portunoidea</taxon>
        <taxon>Portunidae</taxon>
        <taxon>Portuninae</taxon>
        <taxon>Portunus</taxon>
    </lineage>
</organism>